<comment type="pathway">
    <text evidence="1">Cofactor biosynthesis; pyrroloquinoline quinone biosynthesis.</text>
</comment>
<feature type="region of interest" description="Disordered" evidence="4">
    <location>
        <begin position="1"/>
        <end position="34"/>
    </location>
</feature>
<accession>A0A5D3FX13</accession>
<evidence type="ECO:0000313" key="5">
    <source>
        <dbReference type="EMBL" id="TYK52783.1"/>
    </source>
</evidence>
<evidence type="ECO:0000256" key="2">
    <source>
        <dbReference type="ARBA" id="ARBA00009325"/>
    </source>
</evidence>
<comment type="caution">
    <text evidence="5">The sequence shown here is derived from an EMBL/GenBank/DDBJ whole genome shotgun (WGS) entry which is preliminary data.</text>
</comment>
<evidence type="ECO:0000256" key="4">
    <source>
        <dbReference type="SAM" id="MobiDB-lite"/>
    </source>
</evidence>
<sequence>MVSAPDLPTIVPVCRAGPQRSGQLAPTAPPEGARRVGTEFMMSGTHVLGMRSGASLRFGAPPGGRARPAPQPRGRCTMTENTWVTPDYEIVETSMEVTAYLTDEG</sequence>
<keyword evidence="6" id="KW-1185">Reference proteome</keyword>
<dbReference type="EMBL" id="VSRQ01000001">
    <property type="protein sequence ID" value="TYK52783.1"/>
    <property type="molecule type" value="Genomic_DNA"/>
</dbReference>
<dbReference type="GO" id="GO:0018189">
    <property type="term" value="P:pyrroloquinoline quinone biosynthetic process"/>
    <property type="evidence" value="ECO:0007669"/>
    <property type="project" value="UniProtKB-UniPathway"/>
</dbReference>
<gene>
    <name evidence="5" type="primary">pqqA</name>
    <name evidence="5" type="ORF">FXF68_03255</name>
</gene>
<organism evidence="5 6">
    <name type="scientific">Actinomadura decatromicini</name>
    <dbReference type="NCBI Taxonomy" id="2604572"/>
    <lineage>
        <taxon>Bacteria</taxon>
        <taxon>Bacillati</taxon>
        <taxon>Actinomycetota</taxon>
        <taxon>Actinomycetes</taxon>
        <taxon>Streptosporangiales</taxon>
        <taxon>Thermomonosporaceae</taxon>
        <taxon>Actinomadura</taxon>
    </lineage>
</organism>
<dbReference type="Proteomes" id="UP000323505">
    <property type="component" value="Unassembled WGS sequence"/>
</dbReference>
<name>A0A5D3FX13_9ACTN</name>
<reference evidence="5 6" key="1">
    <citation type="submission" date="2019-08" db="EMBL/GenBank/DDBJ databases">
        <title>Actinomadura sp. nov. CYP1-5 isolated from mountain soil.</title>
        <authorList>
            <person name="Songsumanus A."/>
            <person name="Kuncharoen N."/>
            <person name="Kudo T."/>
            <person name="Yuki M."/>
            <person name="Igarashi Y."/>
            <person name="Tanasupawat S."/>
        </authorList>
    </citation>
    <scope>NUCLEOTIDE SEQUENCE [LARGE SCALE GENOMIC DNA]</scope>
    <source>
        <strain evidence="5 6">CYP1-5</strain>
    </source>
</reference>
<comment type="similarity">
    <text evidence="2">Belongs to the PqqA family.</text>
</comment>
<dbReference type="InterPro" id="IPR011725">
    <property type="entry name" value="PQQ_synth_PqqA"/>
</dbReference>
<feature type="region of interest" description="Disordered" evidence="4">
    <location>
        <begin position="53"/>
        <end position="78"/>
    </location>
</feature>
<dbReference type="AlphaFoldDB" id="A0A5D3FX13"/>
<evidence type="ECO:0000256" key="3">
    <source>
        <dbReference type="ARBA" id="ARBA00015086"/>
    </source>
</evidence>
<evidence type="ECO:0000313" key="6">
    <source>
        <dbReference type="Proteomes" id="UP000323505"/>
    </source>
</evidence>
<dbReference type="UniPathway" id="UPA00539"/>
<proteinExistence type="inferred from homology"/>
<feature type="compositionally biased region" description="Low complexity" evidence="4">
    <location>
        <begin position="59"/>
        <end position="75"/>
    </location>
</feature>
<evidence type="ECO:0000256" key="1">
    <source>
        <dbReference type="ARBA" id="ARBA00004886"/>
    </source>
</evidence>
<dbReference type="NCBIfam" id="TIGR02107">
    <property type="entry name" value="PQQ_syn_pqqA"/>
    <property type="match status" value="1"/>
</dbReference>
<dbReference type="RefSeq" id="WP_148757381.1">
    <property type="nucleotide sequence ID" value="NZ_VSRQ01000001.1"/>
</dbReference>
<protein>
    <recommendedName>
        <fullName evidence="3">Coenzyme PQQ synthesis protein A</fullName>
    </recommendedName>
</protein>